<gene>
    <name evidence="2" type="ORF">BN9_059420</name>
</gene>
<dbReference type="AlphaFoldDB" id="A0A024GEY3"/>
<keyword evidence="3" id="KW-1185">Reference proteome</keyword>
<name>A0A024GEY3_9STRA</name>
<evidence type="ECO:0000313" key="3">
    <source>
        <dbReference type="Proteomes" id="UP000053237"/>
    </source>
</evidence>
<protein>
    <submittedName>
        <fullName evidence="2">Uncharacterized protein</fullName>
    </submittedName>
</protein>
<evidence type="ECO:0000256" key="1">
    <source>
        <dbReference type="SAM" id="Coils"/>
    </source>
</evidence>
<proteinExistence type="predicted"/>
<comment type="caution">
    <text evidence="2">The sequence shown here is derived from an EMBL/GenBank/DDBJ whole genome shotgun (WGS) entry which is preliminary data.</text>
</comment>
<organism evidence="2 3">
    <name type="scientific">Albugo candida</name>
    <dbReference type="NCBI Taxonomy" id="65357"/>
    <lineage>
        <taxon>Eukaryota</taxon>
        <taxon>Sar</taxon>
        <taxon>Stramenopiles</taxon>
        <taxon>Oomycota</taxon>
        <taxon>Peronosporomycetes</taxon>
        <taxon>Albuginales</taxon>
        <taxon>Albuginaceae</taxon>
        <taxon>Albugo</taxon>
    </lineage>
</organism>
<sequence length="254" mass="29146">MTRIAAQYLATIAFMMFNSSQQQPELARELELLKQKLPDDQKAFWMPLIEKVDGEMKACIVCIVQALRNWVGYQQEAIRQGKRNACKQSSSRVWEDVYGPPEDERSSMNKLTIRSNEADGASKFTNNEMVSSKKKMKDKELRKNSVARMNIEELEHELKRLVSQMDEPTTPASNGKVVYTRDTNSNDADEGQEEFMTQTEASLWTQASASNECVNAGKKKKRKGLRRKIDTKVDGDDLKDKITLLSKPWYETHR</sequence>
<evidence type="ECO:0000313" key="2">
    <source>
        <dbReference type="EMBL" id="CCI45095.1"/>
    </source>
</evidence>
<keyword evidence="1" id="KW-0175">Coiled coil</keyword>
<dbReference type="InParanoid" id="A0A024GEY3"/>
<feature type="coiled-coil region" evidence="1">
    <location>
        <begin position="137"/>
        <end position="164"/>
    </location>
</feature>
<dbReference type="Proteomes" id="UP000053237">
    <property type="component" value="Unassembled WGS sequence"/>
</dbReference>
<accession>A0A024GEY3</accession>
<dbReference type="EMBL" id="CAIX01000088">
    <property type="protein sequence ID" value="CCI45095.1"/>
    <property type="molecule type" value="Genomic_DNA"/>
</dbReference>
<reference evidence="2 3" key="1">
    <citation type="submission" date="2012-05" db="EMBL/GenBank/DDBJ databases">
        <title>Recombination and specialization in a pathogen metapopulation.</title>
        <authorList>
            <person name="Gardiner A."/>
            <person name="Kemen E."/>
            <person name="Schultz-Larsen T."/>
            <person name="MacLean D."/>
            <person name="Van Oosterhout C."/>
            <person name="Jones J.D.G."/>
        </authorList>
    </citation>
    <scope>NUCLEOTIDE SEQUENCE [LARGE SCALE GENOMIC DNA]</scope>
    <source>
        <strain evidence="2 3">Ac Nc2</strain>
    </source>
</reference>